<dbReference type="EC" id="3.2.1.4" evidence="3"/>
<evidence type="ECO:0000256" key="1">
    <source>
        <dbReference type="ARBA" id="ARBA00000966"/>
    </source>
</evidence>
<keyword evidence="5" id="KW-0136">Cellulose degradation</keyword>
<keyword evidence="7" id="KW-0624">Polysaccharide degradation</keyword>
<dbReference type="AlphaFoldDB" id="T0HNC2"/>
<dbReference type="InterPro" id="IPR008928">
    <property type="entry name" value="6-hairpin_glycosidase_sf"/>
</dbReference>
<sequence>MGVDRRTFALAAFAMLTSSCARAGERRTPVKNERWAQFKSAFLDSSGRIIDNGNGGVSHSEGQGYGLWLALRAGDRPAFDSILEWTETTLARKDLALYAWRFDPRQPVPVADRNNATDGDIFLAWALAQAGETWKDPALMARSEEIRAAILSHLVIEQFGRRLLLPGLEGFATANVVTVNPSYFVWPALDKFRQLDGEAVWGNVIADSEKLLAAARFGPRNLPADWVDVTANAGVTPAASKPPRFGFDALRIPLYALAGGRRNLVTPVIDCWRAYVRAGRTIPAWIDVRTGQEAEFALSPGGLAIASKALNLSASQPLSNDYYAASLQMLAQTL</sequence>
<dbReference type="InterPro" id="IPR002037">
    <property type="entry name" value="Glyco_hydro_8"/>
</dbReference>
<comment type="catalytic activity">
    <reaction evidence="1">
        <text>Endohydrolysis of (1-&gt;4)-beta-D-glucosidic linkages in cellulose, lichenin and cereal beta-D-glucans.</text>
        <dbReference type="EC" id="3.2.1.4"/>
    </reaction>
</comment>
<name>T0HNC2_9SPHN</name>
<proteinExistence type="inferred from homology"/>
<keyword evidence="7" id="KW-0119">Carbohydrate metabolism</keyword>
<dbReference type="PATRIC" id="fig|1329909.3.peg.262"/>
<evidence type="ECO:0000256" key="7">
    <source>
        <dbReference type="ARBA" id="ARBA00023326"/>
    </source>
</evidence>
<evidence type="ECO:0000256" key="2">
    <source>
        <dbReference type="ARBA" id="ARBA00009209"/>
    </source>
</evidence>
<comment type="caution">
    <text evidence="8">The sequence shown here is derived from an EMBL/GenBank/DDBJ whole genome shotgun (WGS) entry which is preliminary data.</text>
</comment>
<dbReference type="Pfam" id="PF01270">
    <property type="entry name" value="Glyco_hydro_8"/>
    <property type="match status" value="1"/>
</dbReference>
<dbReference type="EMBL" id="ATHO01000009">
    <property type="protein sequence ID" value="EQB14532.1"/>
    <property type="molecule type" value="Genomic_DNA"/>
</dbReference>
<dbReference type="Gene3D" id="1.50.10.10">
    <property type="match status" value="1"/>
</dbReference>
<dbReference type="RefSeq" id="WP_021236617.1">
    <property type="nucleotide sequence ID" value="NZ_ATHO01000009.1"/>
</dbReference>
<evidence type="ECO:0000256" key="4">
    <source>
        <dbReference type="ARBA" id="ARBA00022801"/>
    </source>
</evidence>
<dbReference type="GO" id="GO:0030245">
    <property type="term" value="P:cellulose catabolic process"/>
    <property type="evidence" value="ECO:0007669"/>
    <property type="project" value="UniProtKB-KW"/>
</dbReference>
<evidence type="ECO:0000256" key="3">
    <source>
        <dbReference type="ARBA" id="ARBA00012601"/>
    </source>
</evidence>
<dbReference type="SUPFAM" id="SSF48208">
    <property type="entry name" value="Six-hairpin glycosidases"/>
    <property type="match status" value="1"/>
</dbReference>
<reference evidence="8 9" key="1">
    <citation type="journal article" date="2013" name="Genome Announc.">
        <title>Draft Genome Sequence of Sphingobium quisquiliarum Strain P25T, a Novel Hexachlorocyclohexane (HCH)-Degrading Bacterium Isolated from an HCH Dumpsite.</title>
        <authorList>
            <person name="Kumar Singh A."/>
            <person name="Sangwan N."/>
            <person name="Sharma A."/>
            <person name="Gupta V."/>
            <person name="Khurana J.P."/>
            <person name="Lal R."/>
        </authorList>
    </citation>
    <scope>NUCLEOTIDE SEQUENCE [LARGE SCALE GENOMIC DNA]</scope>
    <source>
        <strain evidence="8 9">P25</strain>
    </source>
</reference>
<dbReference type="InterPro" id="IPR012341">
    <property type="entry name" value="6hp_glycosidase-like_sf"/>
</dbReference>
<evidence type="ECO:0000313" key="8">
    <source>
        <dbReference type="EMBL" id="EQB14532.1"/>
    </source>
</evidence>
<accession>T0HNC2</accession>
<dbReference type="PRINTS" id="PR00735">
    <property type="entry name" value="GLHYDRLASE8"/>
</dbReference>
<keyword evidence="6" id="KW-0326">Glycosidase</keyword>
<protein>
    <recommendedName>
        <fullName evidence="3">cellulase</fullName>
        <ecNumber evidence="3">3.2.1.4</ecNumber>
    </recommendedName>
</protein>
<keyword evidence="4" id="KW-0378">Hydrolase</keyword>
<organism evidence="8 9">
    <name type="scientific">Sphingobium quisquiliarum P25</name>
    <dbReference type="NCBI Taxonomy" id="1329909"/>
    <lineage>
        <taxon>Bacteria</taxon>
        <taxon>Pseudomonadati</taxon>
        <taxon>Pseudomonadota</taxon>
        <taxon>Alphaproteobacteria</taxon>
        <taxon>Sphingomonadales</taxon>
        <taxon>Sphingomonadaceae</taxon>
        <taxon>Sphingobium</taxon>
    </lineage>
</organism>
<gene>
    <name evidence="8" type="ORF">L288_01430</name>
</gene>
<keyword evidence="9" id="KW-1185">Reference proteome</keyword>
<dbReference type="PROSITE" id="PS51257">
    <property type="entry name" value="PROKAR_LIPOPROTEIN"/>
    <property type="match status" value="1"/>
</dbReference>
<dbReference type="Proteomes" id="UP000015525">
    <property type="component" value="Unassembled WGS sequence"/>
</dbReference>
<evidence type="ECO:0000256" key="5">
    <source>
        <dbReference type="ARBA" id="ARBA00023001"/>
    </source>
</evidence>
<comment type="similarity">
    <text evidence="2">Belongs to the glycosyl hydrolase 8 (cellulase D) family.</text>
</comment>
<evidence type="ECO:0000256" key="6">
    <source>
        <dbReference type="ARBA" id="ARBA00023295"/>
    </source>
</evidence>
<evidence type="ECO:0000313" key="9">
    <source>
        <dbReference type="Proteomes" id="UP000015525"/>
    </source>
</evidence>
<dbReference type="GO" id="GO:0008810">
    <property type="term" value="F:cellulase activity"/>
    <property type="evidence" value="ECO:0007669"/>
    <property type="project" value="UniProtKB-EC"/>
</dbReference>